<dbReference type="AlphaFoldDB" id="A0A437M1X8"/>
<feature type="region of interest" description="Disordered" evidence="2">
    <location>
        <begin position="1"/>
        <end position="20"/>
    </location>
</feature>
<proteinExistence type="inferred from homology"/>
<dbReference type="SUPFAM" id="SSF52402">
    <property type="entry name" value="Adenine nucleotide alpha hydrolases-like"/>
    <property type="match status" value="2"/>
</dbReference>
<evidence type="ECO:0000256" key="1">
    <source>
        <dbReference type="ARBA" id="ARBA00008791"/>
    </source>
</evidence>
<dbReference type="PANTHER" id="PTHR46268:SF15">
    <property type="entry name" value="UNIVERSAL STRESS PROTEIN HP_0031"/>
    <property type="match status" value="1"/>
</dbReference>
<accession>A0A437M1X8</accession>
<dbReference type="Proteomes" id="UP000282957">
    <property type="component" value="Unassembled WGS sequence"/>
</dbReference>
<name>A0A437M1X8_9PROT</name>
<dbReference type="OrthoDB" id="9804721at2"/>
<dbReference type="PANTHER" id="PTHR46268">
    <property type="entry name" value="STRESS RESPONSE PROTEIN NHAX"/>
    <property type="match status" value="1"/>
</dbReference>
<gene>
    <name evidence="4" type="ORF">EOD42_21370</name>
</gene>
<feature type="domain" description="UspA" evidence="3">
    <location>
        <begin position="229"/>
        <end position="351"/>
    </location>
</feature>
<dbReference type="Pfam" id="PF00582">
    <property type="entry name" value="Usp"/>
    <property type="match status" value="1"/>
</dbReference>
<evidence type="ECO:0000259" key="3">
    <source>
        <dbReference type="Pfam" id="PF00582"/>
    </source>
</evidence>
<comment type="caution">
    <text evidence="4">The sequence shown here is derived from an EMBL/GenBank/DDBJ whole genome shotgun (WGS) entry which is preliminary data.</text>
</comment>
<protein>
    <recommendedName>
        <fullName evidence="3">UspA domain-containing protein</fullName>
    </recommendedName>
</protein>
<dbReference type="InterPro" id="IPR006015">
    <property type="entry name" value="Universal_stress_UspA"/>
</dbReference>
<organism evidence="4 5">
    <name type="scientific">Rhodovarius crocodyli</name>
    <dbReference type="NCBI Taxonomy" id="1979269"/>
    <lineage>
        <taxon>Bacteria</taxon>
        <taxon>Pseudomonadati</taxon>
        <taxon>Pseudomonadota</taxon>
        <taxon>Alphaproteobacteria</taxon>
        <taxon>Acetobacterales</taxon>
        <taxon>Roseomonadaceae</taxon>
        <taxon>Rhodovarius</taxon>
    </lineage>
</organism>
<dbReference type="CDD" id="cd00293">
    <property type="entry name" value="USP-like"/>
    <property type="match status" value="1"/>
</dbReference>
<dbReference type="EMBL" id="SACL01000010">
    <property type="protein sequence ID" value="RVT91524.1"/>
    <property type="molecule type" value="Genomic_DNA"/>
</dbReference>
<dbReference type="Gene3D" id="3.40.50.12370">
    <property type="match status" value="1"/>
</dbReference>
<reference evidence="4 5" key="1">
    <citation type="submission" date="2019-01" db="EMBL/GenBank/DDBJ databases">
        <authorList>
            <person name="Chen W.-M."/>
        </authorList>
    </citation>
    <scope>NUCLEOTIDE SEQUENCE [LARGE SCALE GENOMIC DNA]</scope>
    <source>
        <strain evidence="4 5">CCP-6</strain>
    </source>
</reference>
<evidence type="ECO:0000313" key="5">
    <source>
        <dbReference type="Proteomes" id="UP000282957"/>
    </source>
</evidence>
<dbReference type="PRINTS" id="PR01438">
    <property type="entry name" value="UNVRSLSTRESS"/>
</dbReference>
<evidence type="ECO:0000313" key="4">
    <source>
        <dbReference type="EMBL" id="RVT91524.1"/>
    </source>
</evidence>
<comment type="similarity">
    <text evidence="1">Belongs to the universal stress protein A family.</text>
</comment>
<dbReference type="InterPro" id="IPR006016">
    <property type="entry name" value="UspA"/>
</dbReference>
<evidence type="ECO:0000256" key="2">
    <source>
        <dbReference type="SAM" id="MobiDB-lite"/>
    </source>
</evidence>
<sequence length="352" mass="36768">MGQAPGGAAAQGQPHQGAACGGDGCALDHNRSLAPAAHRIKGHENVTWIKDAGARASHIPFMESEPITTPKGCQMFKQILVPATGRESDAPVFAAALTVARLFDAHLEFLHVRQDPADAVVAASAGDMSGVATAALVEAVTESGARTEALARAAYEEFSAREKPDADFQLRLGMEATWLAAHGRTSDLVVTGRSRDGEEAAIGLLQEVLLGAGRPLLLVPEAPLDPGFGRVAIAWNDSPEAARAVAAALPFIERATEVMVLCAGDETAGDAFDDSQQRLLAGLRRHNPYVALRRVPQGGEKPVEVLLAACADMGAGLLVMGGYGHSVTRETLFGGFTQQVLTDAPLPVLIAH</sequence>
<feature type="compositionally biased region" description="Low complexity" evidence="2">
    <location>
        <begin position="1"/>
        <end position="18"/>
    </location>
</feature>
<keyword evidence="5" id="KW-1185">Reference proteome</keyword>